<organism evidence="1 2">
    <name type="scientific">Macrosiphum euphorbiae</name>
    <name type="common">potato aphid</name>
    <dbReference type="NCBI Taxonomy" id="13131"/>
    <lineage>
        <taxon>Eukaryota</taxon>
        <taxon>Metazoa</taxon>
        <taxon>Ecdysozoa</taxon>
        <taxon>Arthropoda</taxon>
        <taxon>Hexapoda</taxon>
        <taxon>Insecta</taxon>
        <taxon>Pterygota</taxon>
        <taxon>Neoptera</taxon>
        <taxon>Paraneoptera</taxon>
        <taxon>Hemiptera</taxon>
        <taxon>Sternorrhyncha</taxon>
        <taxon>Aphidomorpha</taxon>
        <taxon>Aphidoidea</taxon>
        <taxon>Aphididae</taxon>
        <taxon>Macrosiphini</taxon>
        <taxon>Macrosiphum</taxon>
    </lineage>
</organism>
<dbReference type="EMBL" id="CARXXK010000002">
    <property type="protein sequence ID" value="CAI6358854.1"/>
    <property type="molecule type" value="Genomic_DNA"/>
</dbReference>
<name>A0AAV0WTB7_9HEMI</name>
<dbReference type="AlphaFoldDB" id="A0AAV0WTB7"/>
<protein>
    <submittedName>
        <fullName evidence="1">Uncharacterized protein</fullName>
    </submittedName>
</protein>
<sequence>MKNATKQYDLGLITLWQFLQCCSYLSAAYEERQRLWALRNNESDDEIPNIDLDDEKLVLAPIENILPLGVANNEPAPVFSVHDSDDHQQFRTVYYFTMWHGCVCG</sequence>
<keyword evidence="2" id="KW-1185">Reference proteome</keyword>
<proteinExistence type="predicted"/>
<evidence type="ECO:0000313" key="1">
    <source>
        <dbReference type="EMBL" id="CAI6358854.1"/>
    </source>
</evidence>
<accession>A0AAV0WTB7</accession>
<dbReference type="Proteomes" id="UP001160148">
    <property type="component" value="Unassembled WGS sequence"/>
</dbReference>
<gene>
    <name evidence="1" type="ORF">MEUPH1_LOCUS14324</name>
</gene>
<evidence type="ECO:0000313" key="2">
    <source>
        <dbReference type="Proteomes" id="UP001160148"/>
    </source>
</evidence>
<comment type="caution">
    <text evidence="1">The sequence shown here is derived from an EMBL/GenBank/DDBJ whole genome shotgun (WGS) entry which is preliminary data.</text>
</comment>
<reference evidence="1 2" key="1">
    <citation type="submission" date="2023-01" db="EMBL/GenBank/DDBJ databases">
        <authorList>
            <person name="Whitehead M."/>
        </authorList>
    </citation>
    <scope>NUCLEOTIDE SEQUENCE [LARGE SCALE GENOMIC DNA]</scope>
</reference>